<reference evidence="1 2" key="1">
    <citation type="submission" date="2020-08" db="EMBL/GenBank/DDBJ databases">
        <title>Genomic Encyclopedia of Type Strains, Phase IV (KMG-IV): sequencing the most valuable type-strain genomes for metagenomic binning, comparative biology and taxonomic classification.</title>
        <authorList>
            <person name="Goeker M."/>
        </authorList>
    </citation>
    <scope>NUCLEOTIDE SEQUENCE [LARGE SCALE GENOMIC DNA]</scope>
    <source>
        <strain evidence="1 2">DSM 102235</strain>
    </source>
</reference>
<dbReference type="RefSeq" id="WP_183970065.1">
    <property type="nucleotide sequence ID" value="NZ_BAABBZ010000053.1"/>
</dbReference>
<keyword evidence="2" id="KW-1185">Reference proteome</keyword>
<organism evidence="1 2">
    <name type="scientific">Sagittula marina</name>
    <dbReference type="NCBI Taxonomy" id="943940"/>
    <lineage>
        <taxon>Bacteria</taxon>
        <taxon>Pseudomonadati</taxon>
        <taxon>Pseudomonadota</taxon>
        <taxon>Alphaproteobacteria</taxon>
        <taxon>Rhodobacterales</taxon>
        <taxon>Roseobacteraceae</taxon>
        <taxon>Sagittula</taxon>
    </lineage>
</organism>
<evidence type="ECO:0000313" key="2">
    <source>
        <dbReference type="Proteomes" id="UP000541426"/>
    </source>
</evidence>
<dbReference type="AlphaFoldDB" id="A0A7W6GUZ4"/>
<protein>
    <submittedName>
        <fullName evidence="1">Uncharacterized protein</fullName>
    </submittedName>
</protein>
<gene>
    <name evidence="1" type="ORF">GGQ68_004679</name>
</gene>
<evidence type="ECO:0000313" key="1">
    <source>
        <dbReference type="EMBL" id="MBB3988322.1"/>
    </source>
</evidence>
<name>A0A7W6GUZ4_9RHOB</name>
<dbReference type="EMBL" id="JACIEJ010000019">
    <property type="protein sequence ID" value="MBB3988322.1"/>
    <property type="molecule type" value="Genomic_DNA"/>
</dbReference>
<comment type="caution">
    <text evidence="1">The sequence shown here is derived from an EMBL/GenBank/DDBJ whole genome shotgun (WGS) entry which is preliminary data.</text>
</comment>
<sequence length="70" mass="7519">MAEGKDRRCAVVDPHLDHRGPVMGKGFVQRGADLVRLFDVDAVEPKGLTYDASATTMALGGLLPEPEARL</sequence>
<dbReference type="Proteomes" id="UP000541426">
    <property type="component" value="Unassembled WGS sequence"/>
</dbReference>
<proteinExistence type="predicted"/>
<accession>A0A7W6GUZ4</accession>